<organism evidence="2 3">
    <name type="scientific">Saitozyma podzolica</name>
    <dbReference type="NCBI Taxonomy" id="1890683"/>
    <lineage>
        <taxon>Eukaryota</taxon>
        <taxon>Fungi</taxon>
        <taxon>Dikarya</taxon>
        <taxon>Basidiomycota</taxon>
        <taxon>Agaricomycotina</taxon>
        <taxon>Tremellomycetes</taxon>
        <taxon>Tremellales</taxon>
        <taxon>Trimorphomycetaceae</taxon>
        <taxon>Saitozyma</taxon>
    </lineage>
</organism>
<protein>
    <submittedName>
        <fullName evidence="2">Uncharacterized protein</fullName>
    </submittedName>
</protein>
<dbReference type="OrthoDB" id="2592275at2759"/>
<evidence type="ECO:0000256" key="1">
    <source>
        <dbReference type="SAM" id="MobiDB-lite"/>
    </source>
</evidence>
<evidence type="ECO:0000313" key="3">
    <source>
        <dbReference type="Proteomes" id="UP000279259"/>
    </source>
</evidence>
<sequence length="756" mass="79429">MLTRLVLFPILSDAAPSPFRRRHLVPLFSIHKHLATRPPRSRTTQFCPDRLPASCTITAPAADRIASRQSRSEALLVSPSSTPGSSSNAFPWASSAASTPNKRKSLAAVGVPITRGRSDPGSAGAVGGESKLAAAVAALPNLASPRKVAQFGSDLAWRTILSSVVEVDGVGELGVARVLQEVWKRGGGDASLWPIIIIALSLPTDPLSPGMRISIPSAQASMALQDLYNLTLRFWEPAIFSGFLASFVPVHPTTTPPHPNPLSASGAGLDTVLANVSSTYGPPTPTKELDLSQCMNVTPGADWSFLGSTGNGTATRFTLNPSVLTSGPGPSSWAFEIGGEVDREQRRSSTSRTDEGDSTQRIDDLIAAMEEGREAHERQLVAQAQAAMSSMPPPPDTGIAITGQIKATESALHLPTPEIDTSDSPSIGGPCSHSVDAGSSSIQSRNDSFQLTPPESEILAFTPTTINASSFTSIPTSSQVAQTKSTHGGPHAKPAMQLALPPGLFNTPPPMCMFFSPSFRDLQKGKVGVWKGDLEIKGRGGGKFSVLIVGEEAMGYLCQSHTWPCTITYPPTPTPTESYTATMIPVSHLAREGFTPAAMGMVLCDDANISQYVSMVQGLHAEGVAFHLPIAAKLPVVILPAKFDSADPLQRLGIAVMTKPGFPLPLRPPANPFPDLSRSTAAAGKAGETSPESSEPRKKNRRQSAPSKGSAPIGGTLTSVSASGSGRRRTGSMMPSYGGRGAKVDEEVIVEKDEPQ</sequence>
<feature type="compositionally biased region" description="Basic and acidic residues" evidence="1">
    <location>
        <begin position="742"/>
        <end position="756"/>
    </location>
</feature>
<feature type="compositionally biased region" description="Polar residues" evidence="1">
    <location>
        <begin position="437"/>
        <end position="449"/>
    </location>
</feature>
<dbReference type="Proteomes" id="UP000279259">
    <property type="component" value="Unassembled WGS sequence"/>
</dbReference>
<evidence type="ECO:0000313" key="2">
    <source>
        <dbReference type="EMBL" id="RSH85469.1"/>
    </source>
</evidence>
<gene>
    <name evidence="2" type="ORF">EHS25_004865</name>
</gene>
<feature type="compositionally biased region" description="Basic and acidic residues" evidence="1">
    <location>
        <begin position="340"/>
        <end position="361"/>
    </location>
</feature>
<feature type="region of interest" description="Disordered" evidence="1">
    <location>
        <begin position="64"/>
        <end position="97"/>
    </location>
</feature>
<feature type="compositionally biased region" description="Low complexity" evidence="1">
    <location>
        <begin position="78"/>
        <end position="87"/>
    </location>
</feature>
<reference evidence="2 3" key="1">
    <citation type="submission" date="2018-11" db="EMBL/GenBank/DDBJ databases">
        <title>Genome sequence of Saitozyma podzolica DSM 27192.</title>
        <authorList>
            <person name="Aliyu H."/>
            <person name="Gorte O."/>
            <person name="Ochsenreither K."/>
        </authorList>
    </citation>
    <scope>NUCLEOTIDE SEQUENCE [LARGE SCALE GENOMIC DNA]</scope>
    <source>
        <strain evidence="2 3">DSM 27192</strain>
    </source>
</reference>
<name>A0A427Y321_9TREE</name>
<proteinExistence type="predicted"/>
<keyword evidence="3" id="KW-1185">Reference proteome</keyword>
<feature type="region of interest" description="Disordered" evidence="1">
    <location>
        <begin position="329"/>
        <end position="361"/>
    </location>
</feature>
<feature type="region of interest" description="Disordered" evidence="1">
    <location>
        <begin position="666"/>
        <end position="756"/>
    </location>
</feature>
<accession>A0A427Y321</accession>
<dbReference type="STRING" id="1890683.A0A427Y321"/>
<comment type="caution">
    <text evidence="2">The sequence shown here is derived from an EMBL/GenBank/DDBJ whole genome shotgun (WGS) entry which is preliminary data.</text>
</comment>
<dbReference type="AlphaFoldDB" id="A0A427Y321"/>
<feature type="region of interest" description="Disordered" evidence="1">
    <location>
        <begin position="415"/>
        <end position="449"/>
    </location>
</feature>
<dbReference type="EMBL" id="RSCD01000020">
    <property type="protein sequence ID" value="RSH85469.1"/>
    <property type="molecule type" value="Genomic_DNA"/>
</dbReference>